<dbReference type="Proteomes" id="UP000081671">
    <property type="component" value="Unplaced"/>
</dbReference>
<dbReference type="PANTHER" id="PTHR37352">
    <property type="entry name" value="TESTIS-SPECIFIC GENE 13 PROTEIN"/>
    <property type="match status" value="1"/>
</dbReference>
<dbReference type="InParanoid" id="A0A1S3GSS7"/>
<dbReference type="InterPro" id="IPR029241">
    <property type="entry name" value="TSGA13"/>
</dbReference>
<dbReference type="AlphaFoldDB" id="A0A1S3GSS7"/>
<proteinExistence type="predicted"/>
<dbReference type="STRING" id="10020.ENSDORP00000009010"/>
<evidence type="ECO:0000313" key="3">
    <source>
        <dbReference type="RefSeq" id="XP_012891866.1"/>
    </source>
</evidence>
<reference evidence="3" key="1">
    <citation type="submission" date="2025-08" db="UniProtKB">
        <authorList>
            <consortium name="RefSeq"/>
        </authorList>
    </citation>
    <scope>IDENTIFICATION</scope>
    <source>
        <tissue evidence="3">Kidney</tissue>
    </source>
</reference>
<feature type="region of interest" description="Disordered" evidence="1">
    <location>
        <begin position="370"/>
        <end position="394"/>
    </location>
</feature>
<dbReference type="PANTHER" id="PTHR37352:SF1">
    <property type="entry name" value="TESTIS-SPECIFIC GENE 13 PROTEIN"/>
    <property type="match status" value="1"/>
</dbReference>
<accession>A0A1S3GSS7</accession>
<dbReference type="RefSeq" id="XP_012891866.1">
    <property type="nucleotide sequence ID" value="XM_013036412.1"/>
</dbReference>
<dbReference type="KEGG" id="dord:106001308"/>
<evidence type="ECO:0000313" key="2">
    <source>
        <dbReference type="Proteomes" id="UP000081671"/>
    </source>
</evidence>
<dbReference type="OrthoDB" id="9946729at2759"/>
<organism evidence="2 3">
    <name type="scientific">Dipodomys ordii</name>
    <name type="common">Ord's kangaroo rat</name>
    <dbReference type="NCBI Taxonomy" id="10020"/>
    <lineage>
        <taxon>Eukaryota</taxon>
        <taxon>Metazoa</taxon>
        <taxon>Chordata</taxon>
        <taxon>Craniata</taxon>
        <taxon>Vertebrata</taxon>
        <taxon>Euteleostomi</taxon>
        <taxon>Mammalia</taxon>
        <taxon>Eutheria</taxon>
        <taxon>Euarchontoglires</taxon>
        <taxon>Glires</taxon>
        <taxon>Rodentia</taxon>
        <taxon>Castorimorpha</taxon>
        <taxon>Heteromyidae</taxon>
        <taxon>Dipodomyinae</taxon>
        <taxon>Dipodomys</taxon>
    </lineage>
</organism>
<keyword evidence="2" id="KW-1185">Reference proteome</keyword>
<feature type="compositionally biased region" description="Polar residues" evidence="1">
    <location>
        <begin position="379"/>
        <end position="388"/>
    </location>
</feature>
<dbReference type="GeneID" id="106001308"/>
<sequence length="433" mass="49149">MNSGTLQGTEDLKICVTGIFTCLGSSQSQRTPELHPPPGRTMERVSGVAVLEMSRTGMVGWVNFIAESAVHPQYLVVCASHANLPTKSTSPHTHKNISKGPLDHFSDALNILSNCLRHQGTYHISSPSNQSPSKAIEKPMQELESKRESLRVIESRQEISSSSLKFPDVFRGIWVQIATPKASETTPVKLWKQNTDDGDLGFDTVGPSKFTPANNRYYTVHPNLALYYEPLKPSSLHKLLIRNRNITSFMFKLSEFDQDMTSLIMTNNPLPSYVNQDNDPKYFSRMILQVMEICCQPKPTEKVCLPKMPQEKKTTFPLKRMDDSTPKKKQWFRFSTDKDFESEGKYSEVYALKKQKKLYPKLVFAPGYGKDTKKGVSKQPESQETPRSQDVWEPLTFSTLLEQKPTRDAPGESTFRYGRAQQWIIKKATVTKR</sequence>
<protein>
    <submittedName>
        <fullName evidence="3">Testis-specific gene 13 protein</fullName>
    </submittedName>
</protein>
<dbReference type="FunCoup" id="A0A1S3GSS7">
    <property type="interactions" value="1"/>
</dbReference>
<gene>
    <name evidence="3" type="primary">Tsga13</name>
</gene>
<dbReference type="CTD" id="114960"/>
<evidence type="ECO:0000256" key="1">
    <source>
        <dbReference type="SAM" id="MobiDB-lite"/>
    </source>
</evidence>
<dbReference type="Pfam" id="PF14994">
    <property type="entry name" value="TSGA13"/>
    <property type="match status" value="1"/>
</dbReference>
<name>A0A1S3GSS7_DIPOR</name>